<comment type="caution">
    <text evidence="1">The sequence shown here is derived from an EMBL/GenBank/DDBJ whole genome shotgun (WGS) entry which is preliminary data.</text>
</comment>
<reference evidence="1 2" key="2">
    <citation type="journal article" date="2022" name="Mol. Ecol. Resour.">
        <title>The genomes of chicory, endive, great burdock and yacon provide insights into Asteraceae paleo-polyploidization history and plant inulin production.</title>
        <authorList>
            <person name="Fan W."/>
            <person name="Wang S."/>
            <person name="Wang H."/>
            <person name="Wang A."/>
            <person name="Jiang F."/>
            <person name="Liu H."/>
            <person name="Zhao H."/>
            <person name="Xu D."/>
            <person name="Zhang Y."/>
        </authorList>
    </citation>
    <scope>NUCLEOTIDE SEQUENCE [LARGE SCALE GENOMIC DNA]</scope>
    <source>
        <strain evidence="2">cv. Yunnan</strain>
        <tissue evidence="1">Leaves</tissue>
    </source>
</reference>
<organism evidence="1 2">
    <name type="scientific">Smallanthus sonchifolius</name>
    <dbReference type="NCBI Taxonomy" id="185202"/>
    <lineage>
        <taxon>Eukaryota</taxon>
        <taxon>Viridiplantae</taxon>
        <taxon>Streptophyta</taxon>
        <taxon>Embryophyta</taxon>
        <taxon>Tracheophyta</taxon>
        <taxon>Spermatophyta</taxon>
        <taxon>Magnoliopsida</taxon>
        <taxon>eudicotyledons</taxon>
        <taxon>Gunneridae</taxon>
        <taxon>Pentapetalae</taxon>
        <taxon>asterids</taxon>
        <taxon>campanulids</taxon>
        <taxon>Asterales</taxon>
        <taxon>Asteraceae</taxon>
        <taxon>Asteroideae</taxon>
        <taxon>Heliantheae alliance</taxon>
        <taxon>Millerieae</taxon>
        <taxon>Smallanthus</taxon>
    </lineage>
</organism>
<dbReference type="EMBL" id="CM042040">
    <property type="protein sequence ID" value="KAI3717767.1"/>
    <property type="molecule type" value="Genomic_DNA"/>
</dbReference>
<evidence type="ECO:0000313" key="2">
    <source>
        <dbReference type="Proteomes" id="UP001056120"/>
    </source>
</evidence>
<dbReference type="Proteomes" id="UP001056120">
    <property type="component" value="Linkage Group LG23"/>
</dbReference>
<gene>
    <name evidence="1" type="ORF">L1987_69585</name>
</gene>
<evidence type="ECO:0000313" key="1">
    <source>
        <dbReference type="EMBL" id="KAI3717767.1"/>
    </source>
</evidence>
<proteinExistence type="predicted"/>
<accession>A0ACB9B5R6</accession>
<sequence>MWEIFRQVKINLPLIDAIKQVPAYVKYLKDLCTQKRNHKMPKKLDLTDNVSAVLSGILPPKLQDPGVPLIQIQIGDFKIDKALLDLGASVSILPGSLYDQYDFDPLQKADTTVVLADLTRKLPYGILTDVIIKVEDFYYLVDFLVLDFAAPTKGSQPKVILGRPFLKTTQCVIKCMTGIVDMAFSNRKMRMNFFSRTFNSQIIDECFSADIIDGCILHANEEAPKEPCVLCNMEEAGYENELKVQEEQFEVCAIKEGRPTWTLQVESFPDSIDTHLKPSLESPPQVELKELPASLKYAFVGENETLPVITASNLTEEQEKALMRMPFGLCNAPTTFQRCMMSIFSDMIGESLEIFMDDFSIFVQSFESCLEQLTKVLKRAVLGQRVDKKSVAIYYARKTLDGAQYTTTEKELLAVVYALDKFRLTRWVLLLKEFNLEIRNKKGTENVVADHLSRFVNIEDDSTERIGETFPDELILSVSTDSWFFWPTIFKDAAGFVKNCTRCQQLRSIMKRDDMPMRPIMVVNIFDVWGIDFMGPFPNSLGHLYILVAVDYVSKWVEAIATKTNDHTMVCKFVQSNIFSRFGVPRVIISDGGSHFKNFKFGKEWKLQLCELEELRNEAYKCASAYKAKMKAVQDSKLKKSKWMGPYLVIRVGQFGEVEIEDFDGHLRQVVNGQRLKQYLETNDYRLPLVGDLAPASRGCRRGGGSRGEVDFVVVDSVADFEFVDSQYTIFFDELELS</sequence>
<protein>
    <submittedName>
        <fullName evidence="1">Uncharacterized protein</fullName>
    </submittedName>
</protein>
<name>A0ACB9B5R6_9ASTR</name>
<keyword evidence="2" id="KW-1185">Reference proteome</keyword>
<reference evidence="2" key="1">
    <citation type="journal article" date="2022" name="Mol. Ecol. Resour.">
        <title>The genomes of chicory, endive, great burdock and yacon provide insights into Asteraceae palaeo-polyploidization history and plant inulin production.</title>
        <authorList>
            <person name="Fan W."/>
            <person name="Wang S."/>
            <person name="Wang H."/>
            <person name="Wang A."/>
            <person name="Jiang F."/>
            <person name="Liu H."/>
            <person name="Zhao H."/>
            <person name="Xu D."/>
            <person name="Zhang Y."/>
        </authorList>
    </citation>
    <scope>NUCLEOTIDE SEQUENCE [LARGE SCALE GENOMIC DNA]</scope>
    <source>
        <strain evidence="2">cv. Yunnan</strain>
    </source>
</reference>